<dbReference type="InterPro" id="IPR012938">
    <property type="entry name" value="Glc/Sorbosone_DH"/>
</dbReference>
<sequence length="392" mass="43513">MNYFKIMKKIFFFIAIILFGILIVVNKVEKKNINIREIPSPISSQKQSENEEINSDVPQFTTIAEGLDTPWAIAFFPEGDMLVTERPGKVRYVDKNGKLAQEPIALDKVKEIGEGGLLGIALHPDFAKASPGKPDFSSNRYVYFYYTFSNNGQDTLNRVVRMKYENNKLSGEEIIVDNIPGNFNHNGGRIKFGPDKNLYITTGDAQDPSRSQDKSSLAGKILRVTDTGKSVSDNPFNNLTYSYGHRNPQGIAWGKDGSLLATEHGSSRFDELNIIESGKNYGWPDIRGDEERSGMVKPVAHSGAITTWAPAGAAFTDESLFFGGLRGEALYQAVIKDNDVSIKEHFKGEFGRIREVINGPDGMLYITTSNRDGRGSPDSTDDRVVRVNPKKL</sequence>
<comment type="caution">
    <text evidence="3">The sequence shown here is derived from an EMBL/GenBank/DDBJ whole genome shotgun (WGS) entry which is preliminary data.</text>
</comment>
<evidence type="ECO:0000313" key="3">
    <source>
        <dbReference type="EMBL" id="OGK23911.1"/>
    </source>
</evidence>
<reference evidence="3 4" key="1">
    <citation type="journal article" date="2016" name="Nat. Commun.">
        <title>Thousands of microbial genomes shed light on interconnected biogeochemical processes in an aquifer system.</title>
        <authorList>
            <person name="Anantharaman K."/>
            <person name="Brown C.T."/>
            <person name="Hug L.A."/>
            <person name="Sharon I."/>
            <person name="Castelle C.J."/>
            <person name="Probst A.J."/>
            <person name="Thomas B.C."/>
            <person name="Singh A."/>
            <person name="Wilkins M.J."/>
            <person name="Karaoz U."/>
            <person name="Brodie E.L."/>
            <person name="Williams K.H."/>
            <person name="Hubbard S.S."/>
            <person name="Banfield J.F."/>
        </authorList>
    </citation>
    <scope>NUCLEOTIDE SEQUENCE [LARGE SCALE GENOMIC DNA]</scope>
</reference>
<name>A0A1F7GYA1_9BACT</name>
<dbReference type="PANTHER" id="PTHR19328">
    <property type="entry name" value="HEDGEHOG-INTERACTING PROTEIN"/>
    <property type="match status" value="1"/>
</dbReference>
<dbReference type="AlphaFoldDB" id="A0A1F7GYA1"/>
<proteinExistence type="predicted"/>
<dbReference type="Pfam" id="PF07995">
    <property type="entry name" value="GSDH"/>
    <property type="match status" value="1"/>
</dbReference>
<feature type="compositionally biased region" description="Basic and acidic residues" evidence="1">
    <location>
        <begin position="371"/>
        <end position="385"/>
    </location>
</feature>
<dbReference type="SUPFAM" id="SSF50952">
    <property type="entry name" value="Soluble quinoprotein glucose dehydrogenase"/>
    <property type="match status" value="1"/>
</dbReference>
<protein>
    <recommendedName>
        <fullName evidence="2">Glucose/Sorbosone dehydrogenase domain-containing protein</fullName>
    </recommendedName>
</protein>
<dbReference type="EMBL" id="MFZO01000041">
    <property type="protein sequence ID" value="OGK23911.1"/>
    <property type="molecule type" value="Genomic_DNA"/>
</dbReference>
<dbReference type="InterPro" id="IPR011042">
    <property type="entry name" value="6-blade_b-propeller_TolB-like"/>
</dbReference>
<organism evidence="3 4">
    <name type="scientific">Candidatus Roizmanbacteria bacterium RIFCSPHIGHO2_02_FULL_38_11</name>
    <dbReference type="NCBI Taxonomy" id="1802039"/>
    <lineage>
        <taxon>Bacteria</taxon>
        <taxon>Candidatus Roizmaniibacteriota</taxon>
    </lineage>
</organism>
<evidence type="ECO:0000313" key="4">
    <source>
        <dbReference type="Proteomes" id="UP000177913"/>
    </source>
</evidence>
<evidence type="ECO:0000256" key="1">
    <source>
        <dbReference type="SAM" id="MobiDB-lite"/>
    </source>
</evidence>
<gene>
    <name evidence="3" type="ORF">A3C25_05550</name>
</gene>
<dbReference type="Proteomes" id="UP000177913">
    <property type="component" value="Unassembled WGS sequence"/>
</dbReference>
<dbReference type="PANTHER" id="PTHR19328:SF13">
    <property type="entry name" value="HIPL1 PROTEIN"/>
    <property type="match status" value="1"/>
</dbReference>
<feature type="domain" description="Glucose/Sorbosone dehydrogenase" evidence="2">
    <location>
        <begin position="67"/>
        <end position="374"/>
    </location>
</feature>
<evidence type="ECO:0000259" key="2">
    <source>
        <dbReference type="Pfam" id="PF07995"/>
    </source>
</evidence>
<dbReference type="Gene3D" id="2.120.10.30">
    <property type="entry name" value="TolB, C-terminal domain"/>
    <property type="match status" value="1"/>
</dbReference>
<dbReference type="InterPro" id="IPR011041">
    <property type="entry name" value="Quinoprot_gluc/sorb_DH_b-prop"/>
</dbReference>
<feature type="region of interest" description="Disordered" evidence="1">
    <location>
        <begin position="368"/>
        <end position="392"/>
    </location>
</feature>
<accession>A0A1F7GYA1</accession>